<dbReference type="PANTHER" id="PTHR42865:SF1">
    <property type="entry name" value="AEROBIC C4-DICARBOXYLATE TRANSPORT PROTEIN"/>
    <property type="match status" value="1"/>
</dbReference>
<dbReference type="PANTHER" id="PTHR42865">
    <property type="entry name" value="PROTON/GLUTAMATE-ASPARTATE SYMPORTER"/>
    <property type="match status" value="1"/>
</dbReference>
<feature type="transmembrane region" description="Helical" evidence="10">
    <location>
        <begin position="248"/>
        <end position="268"/>
    </location>
</feature>
<evidence type="ECO:0000256" key="2">
    <source>
        <dbReference type="ARBA" id="ARBA00022448"/>
    </source>
</evidence>
<feature type="transmembrane region" description="Helical" evidence="10">
    <location>
        <begin position="179"/>
        <end position="199"/>
    </location>
</feature>
<keyword evidence="4 10" id="KW-0812">Transmembrane</keyword>
<dbReference type="GO" id="GO:0015141">
    <property type="term" value="F:succinate transmembrane transporter activity"/>
    <property type="evidence" value="ECO:0007669"/>
    <property type="project" value="TreeGrafter"/>
</dbReference>
<comment type="caution">
    <text evidence="11">The sequence shown here is derived from an EMBL/GenBank/DDBJ whole genome shotgun (WGS) entry which is preliminary data.</text>
</comment>
<dbReference type="EMBL" id="JANSLM010000002">
    <property type="protein sequence ID" value="MDT8837479.1"/>
    <property type="molecule type" value="Genomic_DNA"/>
</dbReference>
<evidence type="ECO:0000256" key="6">
    <source>
        <dbReference type="ARBA" id="ARBA00022989"/>
    </source>
</evidence>
<dbReference type="InterPro" id="IPR001991">
    <property type="entry name" value="Na-dicarboxylate_symporter"/>
</dbReference>
<evidence type="ECO:0000313" key="11">
    <source>
        <dbReference type="EMBL" id="MDT8837479.1"/>
    </source>
</evidence>
<evidence type="ECO:0000256" key="4">
    <source>
        <dbReference type="ARBA" id="ARBA00022692"/>
    </source>
</evidence>
<feature type="region of interest" description="Disordered" evidence="9">
    <location>
        <begin position="454"/>
        <end position="476"/>
    </location>
</feature>
<dbReference type="InterPro" id="IPR036458">
    <property type="entry name" value="Na:dicarbo_symporter_sf"/>
</dbReference>
<dbReference type="Gene3D" id="1.10.3860.10">
    <property type="entry name" value="Sodium:dicarboxylate symporter"/>
    <property type="match status" value="1"/>
</dbReference>
<evidence type="ECO:0000256" key="5">
    <source>
        <dbReference type="ARBA" id="ARBA00022847"/>
    </source>
</evidence>
<evidence type="ECO:0000256" key="8">
    <source>
        <dbReference type="ARBA" id="ARBA00053346"/>
    </source>
</evidence>
<protein>
    <submittedName>
        <fullName evidence="11">C4-dicarboxylate transporter DctA</fullName>
    </submittedName>
</protein>
<dbReference type="Pfam" id="PF00375">
    <property type="entry name" value="SDF"/>
    <property type="match status" value="1"/>
</dbReference>
<dbReference type="InterPro" id="IPR018107">
    <property type="entry name" value="Na-dicarboxylate_symporter_CS"/>
</dbReference>
<evidence type="ECO:0000256" key="1">
    <source>
        <dbReference type="ARBA" id="ARBA00004651"/>
    </source>
</evidence>
<comment type="subcellular location">
    <subcellularLocation>
        <location evidence="1">Cell membrane</location>
        <topology evidence="1">Multi-pass membrane protein</topology>
    </subcellularLocation>
</comment>
<dbReference type="PROSITE" id="PS00714">
    <property type="entry name" value="NA_DICARBOXYL_SYMP_2"/>
    <property type="match status" value="1"/>
</dbReference>
<comment type="function">
    <text evidence="8">Responsible for the transport of dicarboxylates such as succinate, fumarate, and malate from the periplasm across the membrane.</text>
</comment>
<sequence>MRAGTTPLGEAGVPHGAPVYLLAAASGGDTILRVLKHLYVQVLIGLAAGILVGHFAPSLGVQFKPLGDTFIRLIKMLITLLIFCTVSVGIARMENLKQVGRVGFKTILYFEVVTTIALVIGLAVANVVHPGAGLNVDPATLDASGVSRFVSEAHTQSQSSFLDQIVPNSVVGAFARGDLLQVLLFSVLFGIALSIMSGRSRILQRGIEQFGDVLMRIVEMIMRLAPLGAFGAIAFTVGKYGIGSLQQLGLLILCFYITSILFVAIVLGTACRWAGVGLWPLLRYLREELLIVLGTSTTESVLPRLMEKLERLGCPKSVVGLVLPTGYSFNLDGAAIYLTMTSLFIAQATNTHLTLMQQIGLLAILMLTSKGGAGVAGAALVALTATLSTHQIIPVAGITLIIGIDRVLNEVRAIVNMIGNAVATLVVARWEGGFDVETARAVLASPRSAALQEKTNEVDGGMMPLSSRQTMREGHK</sequence>
<dbReference type="GO" id="GO:0070778">
    <property type="term" value="P:L-aspartate transmembrane transport"/>
    <property type="evidence" value="ECO:0007669"/>
    <property type="project" value="TreeGrafter"/>
</dbReference>
<dbReference type="NCBIfam" id="NF002461">
    <property type="entry name" value="PRK01663.1"/>
    <property type="match status" value="1"/>
</dbReference>
<name>A0AAP5UV00_9BURK</name>
<reference evidence="11" key="1">
    <citation type="submission" date="2022-08" db="EMBL/GenBank/DDBJ databases">
        <authorList>
            <person name="Kim S.-J."/>
        </authorList>
    </citation>
    <scope>NUCLEOTIDE SEQUENCE</scope>
    <source>
        <strain evidence="11">KJ</strain>
    </source>
</reference>
<dbReference type="FunFam" id="1.10.3860.10:FF:000001">
    <property type="entry name" value="C4-dicarboxylate transport protein"/>
    <property type="match status" value="1"/>
</dbReference>
<evidence type="ECO:0000256" key="9">
    <source>
        <dbReference type="SAM" id="MobiDB-lite"/>
    </source>
</evidence>
<feature type="transmembrane region" description="Helical" evidence="10">
    <location>
        <begin position="38"/>
        <end position="57"/>
    </location>
</feature>
<feature type="transmembrane region" description="Helical" evidence="10">
    <location>
        <begin position="69"/>
        <end position="90"/>
    </location>
</feature>
<dbReference type="AlphaFoldDB" id="A0AAP5UV00"/>
<dbReference type="Proteomes" id="UP001246473">
    <property type="component" value="Unassembled WGS sequence"/>
</dbReference>
<evidence type="ECO:0000256" key="7">
    <source>
        <dbReference type="ARBA" id="ARBA00023136"/>
    </source>
</evidence>
<keyword evidence="6 10" id="KW-1133">Transmembrane helix</keyword>
<keyword evidence="5" id="KW-0769">Symport</keyword>
<gene>
    <name evidence="11" type="primary">dctA</name>
    <name evidence="11" type="ORF">ParKJ_08640</name>
</gene>
<dbReference type="PRINTS" id="PR00173">
    <property type="entry name" value="EDTRNSPORT"/>
</dbReference>
<dbReference type="GO" id="GO:0015138">
    <property type="term" value="F:fumarate transmembrane transporter activity"/>
    <property type="evidence" value="ECO:0007669"/>
    <property type="project" value="TreeGrafter"/>
</dbReference>
<proteinExistence type="predicted"/>
<evidence type="ECO:0000313" key="12">
    <source>
        <dbReference type="Proteomes" id="UP001246473"/>
    </source>
</evidence>
<dbReference type="GO" id="GO:0015366">
    <property type="term" value="F:malate:proton symporter activity"/>
    <property type="evidence" value="ECO:0007669"/>
    <property type="project" value="TreeGrafter"/>
</dbReference>
<dbReference type="SUPFAM" id="SSF118215">
    <property type="entry name" value="Proton glutamate symport protein"/>
    <property type="match status" value="1"/>
</dbReference>
<keyword evidence="7 10" id="KW-0472">Membrane</keyword>
<keyword evidence="3" id="KW-1003">Cell membrane</keyword>
<feature type="transmembrane region" description="Helical" evidence="10">
    <location>
        <begin position="220"/>
        <end position="242"/>
    </location>
</feature>
<organism evidence="11 12">
    <name type="scientific">Paraburkholderia fungorum</name>
    <dbReference type="NCBI Taxonomy" id="134537"/>
    <lineage>
        <taxon>Bacteria</taxon>
        <taxon>Pseudomonadati</taxon>
        <taxon>Pseudomonadota</taxon>
        <taxon>Betaproteobacteria</taxon>
        <taxon>Burkholderiales</taxon>
        <taxon>Burkholderiaceae</taxon>
        <taxon>Paraburkholderia</taxon>
    </lineage>
</organism>
<keyword evidence="2" id="KW-0813">Transport</keyword>
<evidence type="ECO:0000256" key="10">
    <source>
        <dbReference type="SAM" id="Phobius"/>
    </source>
</evidence>
<feature type="transmembrane region" description="Helical" evidence="10">
    <location>
        <begin position="391"/>
        <end position="408"/>
    </location>
</feature>
<feature type="transmembrane region" description="Helical" evidence="10">
    <location>
        <begin position="359"/>
        <end position="385"/>
    </location>
</feature>
<dbReference type="GO" id="GO:0005886">
    <property type="term" value="C:plasma membrane"/>
    <property type="evidence" value="ECO:0007669"/>
    <property type="project" value="UniProtKB-SubCell"/>
</dbReference>
<evidence type="ECO:0000256" key="3">
    <source>
        <dbReference type="ARBA" id="ARBA00022475"/>
    </source>
</evidence>
<feature type="transmembrane region" description="Helical" evidence="10">
    <location>
        <begin position="102"/>
        <end position="125"/>
    </location>
</feature>
<accession>A0AAP5UV00</accession>